<comment type="caution">
    <text evidence="2">The sequence shown here is derived from an EMBL/GenBank/DDBJ whole genome shotgun (WGS) entry which is preliminary data.</text>
</comment>
<proteinExistence type="predicted"/>
<name>A0A090RWW8_9VIBR</name>
<reference evidence="2 3" key="1">
    <citation type="submission" date="2014-09" db="EMBL/GenBank/DDBJ databases">
        <title>Vibrio maritimus JCM 19235. (C45) whole genome shotgun sequence.</title>
        <authorList>
            <person name="Sawabe T."/>
            <person name="Meirelles P."/>
            <person name="Nakanishi M."/>
            <person name="Sayaka M."/>
            <person name="Hattori M."/>
            <person name="Ohkuma M."/>
        </authorList>
    </citation>
    <scope>NUCLEOTIDE SEQUENCE [LARGE SCALE GENOMIC DNA]</scope>
    <source>
        <strain evidence="3">JCM19235</strain>
    </source>
</reference>
<evidence type="ECO:0000313" key="2">
    <source>
        <dbReference type="EMBL" id="GAL19033.1"/>
    </source>
</evidence>
<gene>
    <name evidence="2" type="ORF">JCM19235_2456</name>
</gene>
<dbReference type="Proteomes" id="UP000029228">
    <property type="component" value="Unassembled WGS sequence"/>
</dbReference>
<protein>
    <recommendedName>
        <fullName evidence="1">Competence protein CoiA nuclease-like domain-containing protein</fullName>
    </recommendedName>
</protein>
<accession>A0A090RWW8</accession>
<organism evidence="2 3">
    <name type="scientific">Vibrio maritimus</name>
    <dbReference type="NCBI Taxonomy" id="990268"/>
    <lineage>
        <taxon>Bacteria</taxon>
        <taxon>Pseudomonadati</taxon>
        <taxon>Pseudomonadota</taxon>
        <taxon>Gammaproteobacteria</taxon>
        <taxon>Vibrionales</taxon>
        <taxon>Vibrionaceae</taxon>
        <taxon>Vibrio</taxon>
    </lineage>
</organism>
<dbReference type="Pfam" id="PF06054">
    <property type="entry name" value="CoiA_nuc"/>
    <property type="match status" value="1"/>
</dbReference>
<feature type="domain" description="Competence protein CoiA nuclease-like" evidence="1">
    <location>
        <begin position="32"/>
        <end position="89"/>
    </location>
</feature>
<dbReference type="OrthoDB" id="4212451at2"/>
<dbReference type="EMBL" id="BBMR01000003">
    <property type="protein sequence ID" value="GAL19033.1"/>
    <property type="molecule type" value="Genomic_DNA"/>
</dbReference>
<evidence type="ECO:0000313" key="3">
    <source>
        <dbReference type="Proteomes" id="UP000029228"/>
    </source>
</evidence>
<dbReference type="STRING" id="990268.JCM19235_2456"/>
<keyword evidence="3" id="KW-1185">Reference proteome</keyword>
<evidence type="ECO:0000259" key="1">
    <source>
        <dbReference type="Pfam" id="PF06054"/>
    </source>
</evidence>
<sequence>MPPGYEPESEWHLTWKECIRDENCEVIFGDNSEHRADIVGDSDTVIEIQRSIIDIRESRERVRFYKENTGKRVVWVVDIQEIWRKTFKLSGKKDDKGNLIIDWKPKRTWLWDLAQTTDTNLFLEFNQKNDKLLQAWVHNKILKAKFVSKKDFFSRYMKSVAKPEYQENVDSAVDVLTGIA</sequence>
<dbReference type="InterPro" id="IPR010330">
    <property type="entry name" value="CoiA_nuc"/>
</dbReference>
<dbReference type="AlphaFoldDB" id="A0A090RWW8"/>